<evidence type="ECO:0000256" key="1">
    <source>
        <dbReference type="SAM" id="MobiDB-lite"/>
    </source>
</evidence>
<dbReference type="OrthoDB" id="28001at10239"/>
<feature type="compositionally biased region" description="Polar residues" evidence="1">
    <location>
        <begin position="1"/>
        <end position="13"/>
    </location>
</feature>
<reference evidence="2 3" key="1">
    <citation type="journal article" date="2013" name="Genome Announc.">
        <title>Complete Genome of Clavibacter michiganensis subsp. sepedonicusis Siphophage CN1A.</title>
        <authorList>
            <person name="Kongari R.R."/>
            <person name="Yao G.W."/>
            <person name="Chamakura K.R."/>
            <person name="Kuty Everett G.F."/>
        </authorList>
    </citation>
    <scope>NUCLEOTIDE SEQUENCE [LARGE SCALE GENOMIC DNA]</scope>
</reference>
<evidence type="ECO:0008006" key="4">
    <source>
        <dbReference type="Google" id="ProtNLM"/>
    </source>
</evidence>
<evidence type="ECO:0000313" key="2">
    <source>
        <dbReference type="EMBL" id="AGY47127.1"/>
    </source>
</evidence>
<accession>U5PX20</accession>
<gene>
    <name evidence="2" type="ORF">CN1A_18</name>
</gene>
<dbReference type="InterPro" id="IPR011604">
    <property type="entry name" value="PDDEXK-like_dom_sf"/>
</dbReference>
<dbReference type="Gene3D" id="3.90.320.10">
    <property type="match status" value="1"/>
</dbReference>
<dbReference type="GeneID" id="18506538"/>
<name>U5PX20_9CAUD</name>
<sequence>MSAPELSTRNSNMGGRGYKHPHTGQLVPSVTTVLKAAATPAITQWAVDQTAAYAVANIDALLTRTEQQGYGFLRWYHSRDPLPLEEGMDLRNYHLGVLHDRADLGTAVHEWIEADLDFTRPFPEIRLEHNEPVAQMVERWEEFKAAHKIEVVMIEVTVWNAELGYAGTFDLLAYVDGVLTLIDFKTSRGVWDSHRQQLAALRGATTFLHKDSEGTWVEEIWDTSGMKFGLLHIRPDDINGNGDFVPSFIEMHHIAPSHLDIYFKQFVGMLDFRKGELEIKQLIKAEALEAANVAAWGA</sequence>
<dbReference type="EMBL" id="KF669650">
    <property type="protein sequence ID" value="AGY47127.1"/>
    <property type="molecule type" value="Genomic_DNA"/>
</dbReference>
<evidence type="ECO:0000313" key="3">
    <source>
        <dbReference type="Proteomes" id="UP000017651"/>
    </source>
</evidence>
<keyword evidence="3" id="KW-1185">Reference proteome</keyword>
<protein>
    <recommendedName>
        <fullName evidence="4">Exonuclease</fullName>
    </recommendedName>
</protein>
<feature type="region of interest" description="Disordered" evidence="1">
    <location>
        <begin position="1"/>
        <end position="22"/>
    </location>
</feature>
<dbReference type="RefSeq" id="YP_009004230.1">
    <property type="nucleotide sequence ID" value="NC_023549.1"/>
</dbReference>
<organism evidence="2 3">
    <name type="scientific">Clavibacter phage CN1A</name>
    <dbReference type="NCBI Taxonomy" id="1406793"/>
    <lineage>
        <taxon>Viruses</taxon>
        <taxon>Duplodnaviria</taxon>
        <taxon>Heunggongvirae</taxon>
        <taxon>Uroviricota</taxon>
        <taxon>Caudoviricetes</taxon>
        <taxon>Cinunavirus</taxon>
        <taxon>Cinunavirus CN1A</taxon>
    </lineage>
</organism>
<dbReference type="Proteomes" id="UP000017651">
    <property type="component" value="Segment"/>
</dbReference>
<proteinExistence type="predicted"/>
<dbReference type="KEGG" id="vg:18506538"/>